<protein>
    <submittedName>
        <fullName evidence="1">DUF924 family protein</fullName>
    </submittedName>
</protein>
<accession>A0ABP9LHX4</accession>
<reference evidence="2" key="1">
    <citation type="journal article" date="2019" name="Int. J. Syst. Evol. Microbiol.">
        <title>The Global Catalogue of Microorganisms (GCM) 10K type strain sequencing project: providing services to taxonomists for standard genome sequencing and annotation.</title>
        <authorList>
            <consortium name="The Broad Institute Genomics Platform"/>
            <consortium name="The Broad Institute Genome Sequencing Center for Infectious Disease"/>
            <person name="Wu L."/>
            <person name="Ma J."/>
        </authorList>
    </citation>
    <scope>NUCLEOTIDE SEQUENCE [LARGE SCALE GENOMIC DNA]</scope>
    <source>
        <strain evidence="2">JCM 18015</strain>
    </source>
</reference>
<sequence length="190" mass="22055">MDDRADEVLAFWEKSGPEMWYRKDDGFDAQITERFGPLWDEAAGGALDEGWATNPQGALSLIILLDQFPRNIFREDPRAFATDDRARTIACYALERRWDMRVDGPMRQFFYMPFMHSERLTDQDHCVRLMAGRMEGTDNLLHARVHREIIRRFNRFPYRNAALGRVSTEAERDFLENGGYGAILSEVQAA</sequence>
<proteinExistence type="predicted"/>
<name>A0ABP9LHX4_9RHOB</name>
<evidence type="ECO:0000313" key="2">
    <source>
        <dbReference type="Proteomes" id="UP001499910"/>
    </source>
</evidence>
<dbReference type="EMBL" id="BAABHW010000005">
    <property type="protein sequence ID" value="GAA5078521.1"/>
    <property type="molecule type" value="Genomic_DNA"/>
</dbReference>
<dbReference type="Gene3D" id="1.25.40.10">
    <property type="entry name" value="Tetratricopeptide repeat domain"/>
    <property type="match status" value="1"/>
</dbReference>
<dbReference type="InterPro" id="IPR011990">
    <property type="entry name" value="TPR-like_helical_dom_sf"/>
</dbReference>
<dbReference type="Proteomes" id="UP001499910">
    <property type="component" value="Unassembled WGS sequence"/>
</dbReference>
<organism evidence="1 2">
    <name type="scientific">[Roseibacterium] beibuensis</name>
    <dbReference type="NCBI Taxonomy" id="1193142"/>
    <lineage>
        <taxon>Bacteria</taxon>
        <taxon>Pseudomonadati</taxon>
        <taxon>Pseudomonadota</taxon>
        <taxon>Alphaproteobacteria</taxon>
        <taxon>Rhodobacterales</taxon>
        <taxon>Roseobacteraceae</taxon>
        <taxon>Roseicyclus</taxon>
    </lineage>
</organism>
<dbReference type="Pfam" id="PF06041">
    <property type="entry name" value="DUF924"/>
    <property type="match status" value="1"/>
</dbReference>
<comment type="caution">
    <text evidence="1">The sequence shown here is derived from an EMBL/GenBank/DDBJ whole genome shotgun (WGS) entry which is preliminary data.</text>
</comment>
<dbReference type="SUPFAM" id="SSF48452">
    <property type="entry name" value="TPR-like"/>
    <property type="match status" value="1"/>
</dbReference>
<evidence type="ECO:0000313" key="1">
    <source>
        <dbReference type="EMBL" id="GAA5078521.1"/>
    </source>
</evidence>
<dbReference type="RefSeq" id="WP_259552982.1">
    <property type="nucleotide sequence ID" value="NZ_BAABHW010000005.1"/>
</dbReference>
<dbReference type="InterPro" id="IPR010323">
    <property type="entry name" value="DUF924"/>
</dbReference>
<dbReference type="Gene3D" id="1.20.58.320">
    <property type="entry name" value="TPR-like"/>
    <property type="match status" value="1"/>
</dbReference>
<keyword evidence="2" id="KW-1185">Reference proteome</keyword>
<gene>
    <name evidence="1" type="ORF">GCM10023209_29740</name>
</gene>